<dbReference type="GO" id="GO:0017040">
    <property type="term" value="F:N-acylsphingosine amidohydrolase activity"/>
    <property type="evidence" value="ECO:0007669"/>
    <property type="project" value="UniProtKB-UniRule"/>
</dbReference>
<keyword evidence="9" id="KW-1185">Reference proteome</keyword>
<organism evidence="8 9">
    <name type="scientific">Ottowia testudinis</name>
    <dbReference type="NCBI Taxonomy" id="2816950"/>
    <lineage>
        <taxon>Bacteria</taxon>
        <taxon>Pseudomonadati</taxon>
        <taxon>Pseudomonadota</taxon>
        <taxon>Betaproteobacteria</taxon>
        <taxon>Burkholderiales</taxon>
        <taxon>Comamonadaceae</taxon>
        <taxon>Ottowia</taxon>
    </lineage>
</organism>
<dbReference type="PANTHER" id="PTHR12670">
    <property type="entry name" value="CERAMIDASE"/>
    <property type="match status" value="1"/>
</dbReference>
<dbReference type="GO" id="GO:0042759">
    <property type="term" value="P:long-chain fatty acid biosynthetic process"/>
    <property type="evidence" value="ECO:0007669"/>
    <property type="project" value="TreeGrafter"/>
</dbReference>
<keyword evidence="3" id="KW-0479">Metal-binding</keyword>
<dbReference type="Gene3D" id="2.60.40.2300">
    <property type="entry name" value="Neutral/alkaline non-lysosomal ceramidase, C-terminal domain"/>
    <property type="match status" value="1"/>
</dbReference>
<dbReference type="Pfam" id="PF04734">
    <property type="entry name" value="Ceramidase_alk"/>
    <property type="match status" value="1"/>
</dbReference>
<evidence type="ECO:0000259" key="6">
    <source>
        <dbReference type="Pfam" id="PF04734"/>
    </source>
</evidence>
<dbReference type="EMBL" id="CP071796">
    <property type="protein sequence ID" value="QTD46300.1"/>
    <property type="molecule type" value="Genomic_DNA"/>
</dbReference>
<dbReference type="InterPro" id="IPR031329">
    <property type="entry name" value="NEUT/ALK_ceramidase_N"/>
</dbReference>
<dbReference type="GO" id="GO:0046512">
    <property type="term" value="P:sphingosine biosynthetic process"/>
    <property type="evidence" value="ECO:0007669"/>
    <property type="project" value="TreeGrafter"/>
</dbReference>
<evidence type="ECO:0000256" key="4">
    <source>
        <dbReference type="RuleBase" id="RU366019"/>
    </source>
</evidence>
<dbReference type="InterPro" id="IPR031331">
    <property type="entry name" value="NEUT/ALK_ceramidase_C"/>
</dbReference>
<feature type="domain" description="Neutral/alkaline non-lysosomal ceramidase N-terminal" evidence="6">
    <location>
        <begin position="29"/>
        <end position="511"/>
    </location>
</feature>
<reference evidence="8" key="1">
    <citation type="submission" date="2021-03" db="EMBL/GenBank/DDBJ databases">
        <title>Ottowia sp. 27C isolated from the cloaca of a Giant Asian pond turtle (Heosemys grandis).</title>
        <authorList>
            <person name="Spergser J."/>
            <person name="Busse H.-J."/>
        </authorList>
    </citation>
    <scope>NUCLEOTIDE SEQUENCE</scope>
    <source>
        <strain evidence="8">27C</strain>
    </source>
</reference>
<dbReference type="EC" id="3.5.1.23" evidence="4"/>
<comment type="cofactor">
    <cofactor evidence="3">
        <name>Zn(2+)</name>
        <dbReference type="ChEBI" id="CHEBI:29105"/>
    </cofactor>
    <text evidence="3">Binds 1 zinc ion per subunit.</text>
</comment>
<evidence type="ECO:0000256" key="1">
    <source>
        <dbReference type="ARBA" id="ARBA00009835"/>
    </source>
</evidence>
<feature type="signal peptide" evidence="5">
    <location>
        <begin position="1"/>
        <end position="24"/>
    </location>
</feature>
<dbReference type="KEGG" id="otd:J1M35_05225"/>
<evidence type="ECO:0000256" key="3">
    <source>
        <dbReference type="PIRSR" id="PIRSR606823-2"/>
    </source>
</evidence>
<keyword evidence="5" id="KW-0732">Signal</keyword>
<keyword evidence="4" id="KW-0746">Sphingolipid metabolism</keyword>
<keyword evidence="4" id="KW-0443">Lipid metabolism</keyword>
<feature type="chain" id="PRO_5037133254" description="Neutral ceramidase" evidence="5">
    <location>
        <begin position="25"/>
        <end position="674"/>
    </location>
</feature>
<feature type="binding site" evidence="3">
    <location>
        <position position="446"/>
    </location>
    <ligand>
        <name>Zn(2+)</name>
        <dbReference type="ChEBI" id="CHEBI:29105"/>
    </ligand>
</feature>
<feature type="binding site" evidence="3">
    <location>
        <position position="229"/>
    </location>
    <ligand>
        <name>Zn(2+)</name>
        <dbReference type="ChEBI" id="CHEBI:29105"/>
    </ligand>
</feature>
<feature type="binding site" evidence="3">
    <location>
        <position position="482"/>
    </location>
    <ligand>
        <name>Zn(2+)</name>
        <dbReference type="ChEBI" id="CHEBI:29105"/>
    </ligand>
</feature>
<dbReference type="GO" id="GO:0046514">
    <property type="term" value="P:ceramide catabolic process"/>
    <property type="evidence" value="ECO:0007669"/>
    <property type="project" value="InterPro"/>
</dbReference>
<dbReference type="Proteomes" id="UP000663903">
    <property type="component" value="Chromosome"/>
</dbReference>
<keyword evidence="2 4" id="KW-0378">Hydrolase</keyword>
<dbReference type="GO" id="GO:0005576">
    <property type="term" value="C:extracellular region"/>
    <property type="evidence" value="ECO:0007669"/>
    <property type="project" value="TreeGrafter"/>
</dbReference>
<dbReference type="InterPro" id="IPR038445">
    <property type="entry name" value="NCDase_C_sf"/>
</dbReference>
<gene>
    <name evidence="8" type="ORF">J1M35_05225</name>
</gene>
<feature type="domain" description="Neutral/alkaline non-lysosomal ceramidase C-terminal" evidence="7">
    <location>
        <begin position="514"/>
        <end position="673"/>
    </location>
</feature>
<keyword evidence="3" id="KW-0862">Zinc</keyword>
<accession>A0A975CHI1</accession>
<dbReference type="GO" id="GO:0046872">
    <property type="term" value="F:metal ion binding"/>
    <property type="evidence" value="ECO:0007669"/>
    <property type="project" value="UniProtKB-KW"/>
</dbReference>
<dbReference type="AlphaFoldDB" id="A0A975CHI1"/>
<dbReference type="PANTHER" id="PTHR12670:SF1">
    <property type="entry name" value="NEUTRAL CERAMIDASE"/>
    <property type="match status" value="1"/>
</dbReference>
<dbReference type="GO" id="GO:0016020">
    <property type="term" value="C:membrane"/>
    <property type="evidence" value="ECO:0007669"/>
    <property type="project" value="GOC"/>
</dbReference>
<dbReference type="RefSeq" id="WP_208010199.1">
    <property type="nucleotide sequence ID" value="NZ_CP071796.1"/>
</dbReference>
<evidence type="ECO:0000259" key="7">
    <source>
        <dbReference type="Pfam" id="PF17048"/>
    </source>
</evidence>
<feature type="binding site" evidence="3">
    <location>
        <position position="121"/>
    </location>
    <ligand>
        <name>Zn(2+)</name>
        <dbReference type="ChEBI" id="CHEBI:29105"/>
    </ligand>
</feature>
<dbReference type="Pfam" id="PF17048">
    <property type="entry name" value="Ceramidse_alk_C"/>
    <property type="match status" value="1"/>
</dbReference>
<evidence type="ECO:0000313" key="9">
    <source>
        <dbReference type="Proteomes" id="UP000663903"/>
    </source>
</evidence>
<sequence length="674" mass="72916">MGVKINWRALVALTVLSVSLGAQAQDGRYVVGAGLADSTGEVAENTMFGYADDKQVSTGLQQRMHARAFTLTDGQTGKGVLLVVVDAGAISQAIHQQVLRQLAARYGGRFTEQNVMISATHTHSGPGGFSHYTLYGLTTEGFQRGTYQGMIDGILRAVDRAVASEAPADIRFGRSQLTNASAQRSATAFARNPVAERAAFAGQIDADMAVLRFERGGKAFGAVSFFAVHPTSLTSKNTLVSGDNKGYAAYYWEKLMQGTQYRGGKGFVGAFANTNAGDMTANLHLHPGSGPTEDEWENARIIGERQAQAAISTPMALSVSGPIDSRQKYFDMSRVQVRADFTPDRQPHTTCPAAYKSAFAAGSTEDGGGGDALVSMGLVGEGRSNPLIAALGTMLFYPSADLVRCHGHKEVAIAMGTAQPFPWSPEVLPAQVVRLGQLALVAMPGEFTIAAGRRIRQTVAERLGLPLSQVLFMGYTNAYAGYNTTPEEYDQQDYEGASTHFGPYTVPAWQQNVAELADALRSGNQLANPLVPRDLSAYQVSLRAGVVFDDVPLGKRFGQVEVQPKSIYRRGEVATAVFWTGHPKNDLRQEDSFLEVQQRQPDGSWLTVRDDNDWDTVYYWKRVFVAWSQATVSWAIGPQVAPGTYRFVHKGNWKNGWTGAIAPLSGTTQAFQVR</sequence>
<protein>
    <recommendedName>
        <fullName evidence="4">Neutral ceramidase</fullName>
        <ecNumber evidence="4">3.5.1.23</ecNumber>
    </recommendedName>
</protein>
<dbReference type="InterPro" id="IPR006823">
    <property type="entry name" value="Ceramidase_alk"/>
</dbReference>
<name>A0A975CHI1_9BURK</name>
<proteinExistence type="inferred from homology"/>
<comment type="similarity">
    <text evidence="1 4">Belongs to the neutral ceramidase family.</text>
</comment>
<evidence type="ECO:0000313" key="8">
    <source>
        <dbReference type="EMBL" id="QTD46300.1"/>
    </source>
</evidence>
<evidence type="ECO:0000256" key="2">
    <source>
        <dbReference type="ARBA" id="ARBA00022801"/>
    </source>
</evidence>
<evidence type="ECO:0000256" key="5">
    <source>
        <dbReference type="SAM" id="SignalP"/>
    </source>
</evidence>
<comment type="catalytic activity">
    <reaction evidence="4">
        <text>an N-acylsphing-4-enine + H2O = sphing-4-enine + a fatty acid</text>
        <dbReference type="Rhea" id="RHEA:20856"/>
        <dbReference type="ChEBI" id="CHEBI:15377"/>
        <dbReference type="ChEBI" id="CHEBI:28868"/>
        <dbReference type="ChEBI" id="CHEBI:52639"/>
        <dbReference type="ChEBI" id="CHEBI:57756"/>
        <dbReference type="EC" id="3.5.1.23"/>
    </reaction>
</comment>